<keyword evidence="2" id="KW-1185">Reference proteome</keyword>
<dbReference type="EMBL" id="CM047589">
    <property type="protein sequence ID" value="KAI9920157.1"/>
    <property type="molecule type" value="Genomic_DNA"/>
</dbReference>
<dbReference type="Proteomes" id="UP001163321">
    <property type="component" value="Chromosome 10"/>
</dbReference>
<reference evidence="1 2" key="1">
    <citation type="journal article" date="2022" name="bioRxiv">
        <title>The genome of the oomycete Peronosclerospora sorghi, a cosmopolitan pathogen of maize and sorghum, is inflated with dispersed pseudogenes.</title>
        <authorList>
            <person name="Fletcher K."/>
            <person name="Martin F."/>
            <person name="Isakeit T."/>
            <person name="Cavanaugh K."/>
            <person name="Magill C."/>
            <person name="Michelmore R."/>
        </authorList>
    </citation>
    <scope>NUCLEOTIDE SEQUENCE [LARGE SCALE GENOMIC DNA]</scope>
    <source>
        <strain evidence="1">P6</strain>
    </source>
</reference>
<evidence type="ECO:0000313" key="1">
    <source>
        <dbReference type="EMBL" id="KAI9920157.1"/>
    </source>
</evidence>
<accession>A0ACC0WP45</accession>
<protein>
    <submittedName>
        <fullName evidence="1">Uncharacterized protein</fullName>
    </submittedName>
</protein>
<gene>
    <name evidence="1" type="ORF">PsorP6_015799</name>
</gene>
<proteinExistence type="predicted"/>
<evidence type="ECO:0000313" key="2">
    <source>
        <dbReference type="Proteomes" id="UP001163321"/>
    </source>
</evidence>
<organism evidence="1 2">
    <name type="scientific">Peronosclerospora sorghi</name>
    <dbReference type="NCBI Taxonomy" id="230839"/>
    <lineage>
        <taxon>Eukaryota</taxon>
        <taxon>Sar</taxon>
        <taxon>Stramenopiles</taxon>
        <taxon>Oomycota</taxon>
        <taxon>Peronosporomycetes</taxon>
        <taxon>Peronosporales</taxon>
        <taxon>Peronosporaceae</taxon>
        <taxon>Peronosclerospora</taxon>
    </lineage>
</organism>
<sequence length="214" mass="25339">MQTLGCRYRANASAWMTHVIFLEWLKAFDLHVSGRKLFLITDNFSGHIPVEQLPYHVTLQNTTVFYPPPNMTSKIQPCDAGIIRYLKAYYRRRLNRMLLKRLEDKVNDPEKFDILAEIQMVVSAWQSDFKPSTIERCYLHCKIRTPAQPIEEIRPDELLDEQVVLDLESQICQFQYRNPMDIRNRLNYLDEDVTSYTPDLDDIIENHFKKEVLV</sequence>
<name>A0ACC0WP45_9STRA</name>
<comment type="caution">
    <text evidence="1">The sequence shown here is derived from an EMBL/GenBank/DDBJ whole genome shotgun (WGS) entry which is preliminary data.</text>
</comment>